<organism evidence="1 2">
    <name type="scientific">Perkinsus olseni</name>
    <name type="common">Perkinsus atlanticus</name>
    <dbReference type="NCBI Taxonomy" id="32597"/>
    <lineage>
        <taxon>Eukaryota</taxon>
        <taxon>Sar</taxon>
        <taxon>Alveolata</taxon>
        <taxon>Perkinsozoa</taxon>
        <taxon>Perkinsea</taxon>
        <taxon>Perkinsida</taxon>
        <taxon>Perkinsidae</taxon>
        <taxon>Perkinsus</taxon>
    </lineage>
</organism>
<comment type="caution">
    <text evidence="1">The sequence shown here is derived from an EMBL/GenBank/DDBJ whole genome shotgun (WGS) entry which is preliminary data.</text>
</comment>
<feature type="non-terminal residue" evidence="1">
    <location>
        <position position="215"/>
    </location>
</feature>
<dbReference type="AlphaFoldDB" id="A0A7J6SVW9"/>
<gene>
    <name evidence="1" type="ORF">FOZ62_022919</name>
</gene>
<proteinExistence type="predicted"/>
<dbReference type="EMBL" id="JABANM010011821">
    <property type="protein sequence ID" value="KAF4737028.1"/>
    <property type="molecule type" value="Genomic_DNA"/>
</dbReference>
<evidence type="ECO:0000313" key="1">
    <source>
        <dbReference type="EMBL" id="KAF4737028.1"/>
    </source>
</evidence>
<protein>
    <submittedName>
        <fullName evidence="1">Uncharacterized protein</fullName>
    </submittedName>
</protein>
<evidence type="ECO:0000313" key="2">
    <source>
        <dbReference type="Proteomes" id="UP000574390"/>
    </source>
</evidence>
<name>A0A7J6SVW9_PEROL</name>
<accession>A0A7J6SVW9</accession>
<dbReference type="Proteomes" id="UP000574390">
    <property type="component" value="Unassembled WGS sequence"/>
</dbReference>
<reference evidence="1 2" key="1">
    <citation type="submission" date="2020-04" db="EMBL/GenBank/DDBJ databases">
        <title>Perkinsus olseni comparative genomics.</title>
        <authorList>
            <person name="Bogema D.R."/>
        </authorList>
    </citation>
    <scope>NUCLEOTIDE SEQUENCE [LARGE SCALE GENOMIC DNA]</scope>
    <source>
        <strain evidence="1">ATCC PRA-205</strain>
    </source>
</reference>
<sequence length="215" mass="23658">GDWLEQEDAKEIIRWLTTANHAESCFAQADFSAVLVFPDPSFVDEQVRLFDDLAARFWLAPCYKDARLTLRVHLSPGELSNSLGLNSKVSSTWDWCKGARFVGATHWVASLPAALAVGASKKVLRSARIAGAGRESTYYAEVNGFRAYNTECLGQALSMRLLFNEVAQAGADLLSDAPPTDTFINKGGLEASESFHADAQLLAEELLCHYVRRRT</sequence>